<feature type="compositionally biased region" description="Basic and acidic residues" evidence="1">
    <location>
        <begin position="170"/>
        <end position="186"/>
    </location>
</feature>
<feature type="compositionally biased region" description="Low complexity" evidence="1">
    <location>
        <begin position="66"/>
        <end position="77"/>
    </location>
</feature>
<feature type="compositionally biased region" description="Basic and acidic residues" evidence="1">
    <location>
        <begin position="1467"/>
        <end position="1479"/>
    </location>
</feature>
<feature type="compositionally biased region" description="Polar residues" evidence="1">
    <location>
        <begin position="243"/>
        <end position="267"/>
    </location>
</feature>
<feature type="region of interest" description="Disordered" evidence="1">
    <location>
        <begin position="973"/>
        <end position="996"/>
    </location>
</feature>
<dbReference type="EMBL" id="JAACFV010000027">
    <property type="protein sequence ID" value="KAF7510677.1"/>
    <property type="molecule type" value="Genomic_DNA"/>
</dbReference>
<feature type="region of interest" description="Disordered" evidence="1">
    <location>
        <begin position="112"/>
        <end position="227"/>
    </location>
</feature>
<evidence type="ECO:0008006" key="4">
    <source>
        <dbReference type="Google" id="ProtNLM"/>
    </source>
</evidence>
<feature type="region of interest" description="Disordered" evidence="1">
    <location>
        <begin position="709"/>
        <end position="756"/>
    </location>
</feature>
<dbReference type="OrthoDB" id="5382952at2759"/>
<feature type="region of interest" description="Disordered" evidence="1">
    <location>
        <begin position="32"/>
        <end position="94"/>
    </location>
</feature>
<feature type="region of interest" description="Disordered" evidence="1">
    <location>
        <begin position="353"/>
        <end position="379"/>
    </location>
</feature>
<dbReference type="Proteomes" id="UP000606974">
    <property type="component" value="Unassembled WGS sequence"/>
</dbReference>
<name>A0A8H7AMC3_9EURO</name>
<organism evidence="2 3">
    <name type="scientific">Endocarpon pusillum</name>
    <dbReference type="NCBI Taxonomy" id="364733"/>
    <lineage>
        <taxon>Eukaryota</taxon>
        <taxon>Fungi</taxon>
        <taxon>Dikarya</taxon>
        <taxon>Ascomycota</taxon>
        <taxon>Pezizomycotina</taxon>
        <taxon>Eurotiomycetes</taxon>
        <taxon>Chaetothyriomycetidae</taxon>
        <taxon>Verrucariales</taxon>
        <taxon>Verrucariaceae</taxon>
        <taxon>Endocarpon</taxon>
    </lineage>
</organism>
<feature type="region of interest" description="Disordered" evidence="1">
    <location>
        <begin position="508"/>
        <end position="654"/>
    </location>
</feature>
<feature type="compositionally biased region" description="Polar residues" evidence="1">
    <location>
        <begin position="56"/>
        <end position="65"/>
    </location>
</feature>
<feature type="compositionally biased region" description="Basic and acidic residues" evidence="1">
    <location>
        <begin position="523"/>
        <end position="536"/>
    </location>
</feature>
<evidence type="ECO:0000313" key="3">
    <source>
        <dbReference type="Proteomes" id="UP000606974"/>
    </source>
</evidence>
<evidence type="ECO:0000313" key="2">
    <source>
        <dbReference type="EMBL" id="KAF7510677.1"/>
    </source>
</evidence>
<protein>
    <recommendedName>
        <fullName evidence="4">Methyltransferase type 11 domain-containing protein</fullName>
    </recommendedName>
</protein>
<dbReference type="SUPFAM" id="SSF53335">
    <property type="entry name" value="S-adenosyl-L-methionine-dependent methyltransferases"/>
    <property type="match status" value="1"/>
</dbReference>
<feature type="region of interest" description="Disordered" evidence="1">
    <location>
        <begin position="243"/>
        <end position="341"/>
    </location>
</feature>
<feature type="region of interest" description="Disordered" evidence="1">
    <location>
        <begin position="1437"/>
        <end position="1487"/>
    </location>
</feature>
<feature type="compositionally biased region" description="Polar residues" evidence="1">
    <location>
        <begin position="585"/>
        <end position="602"/>
    </location>
</feature>
<evidence type="ECO:0000256" key="1">
    <source>
        <dbReference type="SAM" id="MobiDB-lite"/>
    </source>
</evidence>
<dbReference type="InterPro" id="IPR029063">
    <property type="entry name" value="SAM-dependent_MTases_sf"/>
</dbReference>
<comment type="caution">
    <text evidence="2">The sequence shown here is derived from an EMBL/GenBank/DDBJ whole genome shotgun (WGS) entry which is preliminary data.</text>
</comment>
<feature type="compositionally biased region" description="Low complexity" evidence="1">
    <location>
        <begin position="276"/>
        <end position="293"/>
    </location>
</feature>
<reference evidence="2" key="1">
    <citation type="submission" date="2020-02" db="EMBL/GenBank/DDBJ databases">
        <authorList>
            <person name="Palmer J.M."/>
        </authorList>
    </citation>
    <scope>NUCLEOTIDE SEQUENCE</scope>
    <source>
        <strain evidence="2">EPUS1.4</strain>
        <tissue evidence="2">Thallus</tissue>
    </source>
</reference>
<feature type="region of interest" description="Disordered" evidence="1">
    <location>
        <begin position="400"/>
        <end position="424"/>
    </location>
</feature>
<accession>A0A8H7AMC3</accession>
<gene>
    <name evidence="2" type="ORF">GJ744_006043</name>
</gene>
<feature type="compositionally biased region" description="Polar residues" evidence="1">
    <location>
        <begin position="726"/>
        <end position="735"/>
    </location>
</feature>
<sequence>MSLHKSHYAQDAAHSMSIYSSHDTQQEQHLLEVPMASRSSKKVSRSTKYPAAGRSLSATSQGDQIASSSVSATKTSANRLSRHSINKGNTGEEAYVLPRTTSSPYVARLDSLASLRPSPPPPVTASSSRSRLPVPHGSSGGNDAGSDSNRNVLRRKAPSVQQYVSSLPRPETHSNRRIATKDDAMAKRSSKSLPGDLRQPSPDAVQRLGPPPFQPTILPRTHSGELPPALIPELQALAGSTALNRAASSTPHASSIGSPSTQYSGSTGMWGDSRDTTPTSISSSSPGIIQPSIVKSPHRLRKTVPSPSTTSGKSRFMLKTPPATEKTFGPSPEEYASRKDSKKHFLLQQYPKSPVQSKLAQQAEHVSGQNSEDRGSEHVGRATGIVGILDESIPYAETSAQGLGSKAVPSRPSRKGTADLDTGVSPIVQSNLSLQSLEAYRRRDSIDMDNAGNSNRGKALGQGIKPEPYKEAASAVQPLQPLHRQVSQEQGGLASKPSKLPVMARTTTSTKHTFANKASSNQKGHEPGRSTIDKLSSRLGMFGRRAKVDRDGTSFQESRDPKKGPAAGTGHEGYGRYARRGRKNSVGSGINSRDRSTSTASRPSLGRKNSRGSAGGSEVDDFIAQRLQPVVIPGGGRHDARPDSNAPTVWPRFDGTPFGSGLGFDSAVQITDEPLGSVATDSRSMSVGSVATNAPSLIAMDAWPRTLSMSTSSQSYPAHAPPSLDGYSTSQSSLVQDDAPKASLGRSIERPNLRDLQKASKTGRMFKWNLFRRKDSAEKMARDVEKIDPESTGMSVAIAATSADKPIPYYALMDSENENEGGDNLQDLFQQIHESPSTDAERISQPQGVSLRQQYGQSVLLPSMPTLEQDNPHNAPLSSLRGEAECRPQPVELPISNSSQFTDNQRLRLPQVGRIPRVISRRDRQHKPAATSFSRPFQHENFVGIQKGSDSYTTPIAETKRPILGIQTDVLPSRPFHSPESGQAASAPVGPPITRPLGDFVSRPEFLLIPGKLEPGALASGSSDTILSMSNLSESAEHRNHTEEDEIWDEYDDLLDHVLSPTSSDLARAPLGPSSSQPFGHSSHHVGASVRPESYQRLERLHKAGSTAYPAELHSVYMPQLSPFVGKDGGYRLRRSRIVSALRSQSSTTPSSPLATNDHSSSYLHYGISSSVYDRQLEGNNGIHPELLSSLSDPPRPAISSMSGVSQHHSKALLDIAEREHEGPVGQSDLRFAALMTSRWLSFGRVLFSPAHNLVKASAGHQILVIDGLGNDDWSFYCAVTYPDSVVYDLKETDVSTRGSRSELPRDPWQAPPNYKRAELPNLAERFPFPQSYFAAVVFRFPAAMSDSVLKLAFSECKRVLIPGGHLELSLIDLDIVNMGTVTRHAIRNLKARMLGADPNVSLKPVSDNIQNILGQRGFENLNRCMVGVSVAGKVATSSGSRSSRSSRESFSQKGIDADQSSSTLDSRNRRNNGSDRSRHGGGNFSLTELVSDHSATSDEKITKMVAKVGRWWYTRSYEWAVLPGGDLKKSIWCDRRMLHECKVRGSSFKLLIAYAQKPIEARRRTLSEPISTTAAVAGTRTMNRLDRGHRPSKTQ</sequence>
<proteinExistence type="predicted"/>
<feature type="region of interest" description="Disordered" evidence="1">
    <location>
        <begin position="445"/>
        <end position="464"/>
    </location>
</feature>
<feature type="compositionally biased region" description="Low complexity" evidence="1">
    <location>
        <begin position="1438"/>
        <end position="1452"/>
    </location>
</feature>
<feature type="compositionally biased region" description="Polar residues" evidence="1">
    <location>
        <begin position="508"/>
        <end position="522"/>
    </location>
</feature>
<feature type="compositionally biased region" description="Basic and acidic residues" evidence="1">
    <location>
        <begin position="747"/>
        <end position="756"/>
    </location>
</feature>
<keyword evidence="3" id="KW-1185">Reference proteome</keyword>
<feature type="region of interest" description="Disordered" evidence="1">
    <location>
        <begin position="1184"/>
        <end position="1204"/>
    </location>
</feature>
<feature type="compositionally biased region" description="Basic and acidic residues" evidence="1">
    <location>
        <begin position="546"/>
        <end position="563"/>
    </location>
</feature>
<feature type="region of interest" description="Disordered" evidence="1">
    <location>
        <begin position="1065"/>
        <end position="1088"/>
    </location>
</feature>